<keyword evidence="3 7" id="KW-0378">Hydrolase</keyword>
<sequence length="421" mass="47405">MMIKKRSILCSLAILALAKVVFGIPYGFNNATSSNKIDRESAATSQGPSRGIFCSSNPQEDMTTIELIKSFGYPAEEHYVKTEDGYVLALHRIPGKKGSAPILLHHALLESSFVWIINGKEKGLAFNLADHGYDVWMANSRGNTYSKNHENLSKSDSEFWDFSWHEMGIYDVPAEIDYISALTKDRLLYIGHSMGTTQFFVMASQKPETAAKVKAMFALAPVGYTHHIKGSFGILGSMLTNIEEFLNIDGRREFLPQSSWLHFGGSCVCNKPILRTICENLIMSTIGFNAQQFNASMLPVILSHTPAGTSLKTLMHYAQGISSKDFRMYDYGKEKNLAKYNDEKPPAYNISKIQVPTAFFWGKNDFLAIPEDVKRLYDQLPNKIASVEVDHPRFNHLDFLWGRDAPKLVFSRLFPLIAKYR</sequence>
<dbReference type="GO" id="GO:0016042">
    <property type="term" value="P:lipid catabolic process"/>
    <property type="evidence" value="ECO:0007669"/>
    <property type="project" value="UniProtKB-KW"/>
</dbReference>
<feature type="chain" id="PRO_5026029748" description="Lipase" evidence="9">
    <location>
        <begin position="24"/>
        <end position="421"/>
    </location>
</feature>
<accession>A0A6H5ID01</accession>
<dbReference type="InterPro" id="IPR025483">
    <property type="entry name" value="Lipase_euk"/>
</dbReference>
<evidence type="ECO:0000256" key="9">
    <source>
        <dbReference type="SAM" id="SignalP"/>
    </source>
</evidence>
<keyword evidence="2 9" id="KW-0732">Signal</keyword>
<keyword evidence="5" id="KW-0443">Lipid metabolism</keyword>
<evidence type="ECO:0000259" key="10">
    <source>
        <dbReference type="Pfam" id="PF04083"/>
    </source>
</evidence>
<comment type="similarity">
    <text evidence="1 7">Belongs to the AB hydrolase superfamily. Lipase family.</text>
</comment>
<evidence type="ECO:0000256" key="3">
    <source>
        <dbReference type="ARBA" id="ARBA00022801"/>
    </source>
</evidence>
<reference evidence="11 12" key="1">
    <citation type="submission" date="2020-02" db="EMBL/GenBank/DDBJ databases">
        <authorList>
            <person name="Ferguson B K."/>
        </authorList>
    </citation>
    <scope>NUCLEOTIDE SEQUENCE [LARGE SCALE GENOMIC DNA]</scope>
</reference>
<gene>
    <name evidence="11" type="ORF">TBRA_LOCUS7801</name>
</gene>
<evidence type="ECO:0000256" key="6">
    <source>
        <dbReference type="ARBA" id="ARBA00023180"/>
    </source>
</evidence>
<organism evidence="11 12">
    <name type="scientific">Trichogramma brassicae</name>
    <dbReference type="NCBI Taxonomy" id="86971"/>
    <lineage>
        <taxon>Eukaryota</taxon>
        <taxon>Metazoa</taxon>
        <taxon>Ecdysozoa</taxon>
        <taxon>Arthropoda</taxon>
        <taxon>Hexapoda</taxon>
        <taxon>Insecta</taxon>
        <taxon>Pterygota</taxon>
        <taxon>Neoptera</taxon>
        <taxon>Endopterygota</taxon>
        <taxon>Hymenoptera</taxon>
        <taxon>Apocrita</taxon>
        <taxon>Proctotrupomorpha</taxon>
        <taxon>Chalcidoidea</taxon>
        <taxon>Trichogrammatidae</taxon>
        <taxon>Trichogramma</taxon>
    </lineage>
</organism>
<feature type="domain" description="Partial AB-hydrolase lipase" evidence="10">
    <location>
        <begin position="65"/>
        <end position="119"/>
    </location>
</feature>
<dbReference type="AlphaFoldDB" id="A0A6H5ID01"/>
<keyword evidence="4 7" id="KW-0442">Lipid degradation</keyword>
<evidence type="ECO:0000256" key="7">
    <source>
        <dbReference type="PIRNR" id="PIRNR000862"/>
    </source>
</evidence>
<feature type="signal peptide" evidence="9">
    <location>
        <begin position="1"/>
        <end position="23"/>
    </location>
</feature>
<dbReference type="EMBL" id="CADCXV010000804">
    <property type="protein sequence ID" value="CAB0035918.1"/>
    <property type="molecule type" value="Genomic_DNA"/>
</dbReference>
<dbReference type="InterPro" id="IPR029058">
    <property type="entry name" value="AB_hydrolase_fold"/>
</dbReference>
<evidence type="ECO:0000256" key="5">
    <source>
        <dbReference type="ARBA" id="ARBA00023098"/>
    </source>
</evidence>
<dbReference type="GO" id="GO:0016788">
    <property type="term" value="F:hydrolase activity, acting on ester bonds"/>
    <property type="evidence" value="ECO:0007669"/>
    <property type="project" value="InterPro"/>
</dbReference>
<dbReference type="Pfam" id="PF04083">
    <property type="entry name" value="Abhydro_lipase"/>
    <property type="match status" value="1"/>
</dbReference>
<dbReference type="FunFam" id="3.40.50.1820:FF:000021">
    <property type="entry name" value="Lipase"/>
    <property type="match status" value="1"/>
</dbReference>
<keyword evidence="6" id="KW-0325">Glycoprotein</keyword>
<dbReference type="OrthoDB" id="9974421at2759"/>
<dbReference type="InterPro" id="IPR006693">
    <property type="entry name" value="AB_hydrolase_lipase"/>
</dbReference>
<dbReference type="PANTHER" id="PTHR11005">
    <property type="entry name" value="LYSOSOMAL ACID LIPASE-RELATED"/>
    <property type="match status" value="1"/>
</dbReference>
<feature type="active site" description="Nucleophile" evidence="8">
    <location>
        <position position="193"/>
    </location>
</feature>
<protein>
    <recommendedName>
        <fullName evidence="7">Lipase</fullName>
    </recommendedName>
</protein>
<evidence type="ECO:0000256" key="2">
    <source>
        <dbReference type="ARBA" id="ARBA00022729"/>
    </source>
</evidence>
<keyword evidence="12" id="KW-1185">Reference proteome</keyword>
<evidence type="ECO:0000256" key="8">
    <source>
        <dbReference type="PIRSR" id="PIRSR000862-1"/>
    </source>
</evidence>
<evidence type="ECO:0000256" key="1">
    <source>
        <dbReference type="ARBA" id="ARBA00010701"/>
    </source>
</evidence>
<name>A0A6H5ID01_9HYME</name>
<dbReference type="Proteomes" id="UP000479190">
    <property type="component" value="Unassembled WGS sequence"/>
</dbReference>
<dbReference type="PIRSF" id="PIRSF000862">
    <property type="entry name" value="Steryl_ester_lip"/>
    <property type="match status" value="1"/>
</dbReference>
<proteinExistence type="inferred from homology"/>
<evidence type="ECO:0000313" key="12">
    <source>
        <dbReference type="Proteomes" id="UP000479190"/>
    </source>
</evidence>
<dbReference type="SUPFAM" id="SSF53474">
    <property type="entry name" value="alpha/beta-Hydrolases"/>
    <property type="match status" value="1"/>
</dbReference>
<dbReference type="Gene3D" id="3.40.50.1820">
    <property type="entry name" value="alpha/beta hydrolase"/>
    <property type="match status" value="1"/>
</dbReference>
<feature type="active site" description="Charge relay system" evidence="8">
    <location>
        <position position="365"/>
    </location>
</feature>
<evidence type="ECO:0000313" key="11">
    <source>
        <dbReference type="EMBL" id="CAB0035918.1"/>
    </source>
</evidence>
<evidence type="ECO:0000256" key="4">
    <source>
        <dbReference type="ARBA" id="ARBA00022963"/>
    </source>
</evidence>
<feature type="active site" description="Charge relay system" evidence="8">
    <location>
        <position position="396"/>
    </location>
</feature>